<dbReference type="Pfam" id="PF26147">
    <property type="entry name" value="AB_HYDROLASE_YMC0-YMC35"/>
    <property type="match status" value="1"/>
</dbReference>
<gene>
    <name evidence="8" type="ORF">Purlil1_10274</name>
</gene>
<feature type="compositionally biased region" description="Pro residues" evidence="5">
    <location>
        <begin position="773"/>
        <end position="785"/>
    </location>
</feature>
<feature type="compositionally biased region" description="Basic and acidic residues" evidence="5">
    <location>
        <begin position="805"/>
        <end position="816"/>
    </location>
</feature>
<dbReference type="InterPro" id="IPR058934">
    <property type="entry name" value="YMC020W-like"/>
</dbReference>
<evidence type="ECO:0000256" key="4">
    <source>
        <dbReference type="ARBA" id="ARBA00022801"/>
    </source>
</evidence>
<feature type="region of interest" description="Disordered" evidence="5">
    <location>
        <begin position="532"/>
        <end position="966"/>
    </location>
</feature>
<dbReference type="InterPro" id="IPR058933">
    <property type="entry name" value="YMC020W-like_ab_hydrolase"/>
</dbReference>
<comment type="similarity">
    <text evidence="1">Belongs to the peptidase A1 family.</text>
</comment>
<name>A0ABR0BN05_PURLI</name>
<evidence type="ECO:0000256" key="6">
    <source>
        <dbReference type="SAM" id="SignalP"/>
    </source>
</evidence>
<feature type="compositionally biased region" description="Basic and acidic residues" evidence="5">
    <location>
        <begin position="641"/>
        <end position="652"/>
    </location>
</feature>
<evidence type="ECO:0000256" key="2">
    <source>
        <dbReference type="ARBA" id="ARBA00022670"/>
    </source>
</evidence>
<dbReference type="Gene3D" id="2.40.70.10">
    <property type="entry name" value="Acid Proteases"/>
    <property type="match status" value="2"/>
</dbReference>
<feature type="compositionally biased region" description="Basic and acidic residues" evidence="5">
    <location>
        <begin position="497"/>
        <end position="511"/>
    </location>
</feature>
<feature type="compositionally biased region" description="Low complexity" evidence="5">
    <location>
        <begin position="760"/>
        <end position="772"/>
    </location>
</feature>
<keyword evidence="6" id="KW-0732">Signal</keyword>
<comment type="caution">
    <text evidence="8">The sequence shown here is derived from an EMBL/GenBank/DDBJ whole genome shotgun (WGS) entry which is preliminary data.</text>
</comment>
<evidence type="ECO:0000256" key="1">
    <source>
        <dbReference type="ARBA" id="ARBA00007447"/>
    </source>
</evidence>
<sequence>MQTFGAFLAALVATGGLAAALPAESHGGFSVHVARNPGHTPNGFRGLMKTLNKFDKTMPSDQELAAAASRSKVKTVEDMKLANGVQKRWTGHAINQPLADDIEYITEVHIGTPAQKFQLDFDTGSSDLWVFSTAMSSDQVNGQTLYNPKKSQSAKKLEGSTWSIQYGDGSSAGGEVYTDNVSIGGLRIKGQAIEAASTVAKSFTENPDSDGLLGLAFSSLNTVKPDQQLTFMDTAKGHIKQQLFTANLNHAANGTYNFGYIDKKEHNGPITYTPVDSSQGFWTFTSPGYAINGVYREEAVTSIADTGTTLLYLPEDIVENYWLTVPGAVLYVWYWVFLFPCGTKLPDFSYKVEGSMVTVPGDYLDYGFIGTIEDVRYCYGGLQSSFVLGGFNIHGDMGLKSSLVVFDQGNMRLGFAPKLGGCSALQPVRPRESRLCGDRAQVPSTTLQGSFTGGDGMDAPGPYRASMRLAGIVGAEGGCELLPVASQRNPPSSARPPRRDLDDVAAPRRSSDGITSIRRNCHLHLMMLPRKRQRHNPAASTASLPTTAVSPHVATSQAATSAASEPGLGQQHHQPHMPRPLPSGHSTASNPEAGHQREVRKTKSWYGSWPRTPNKASASTSIARENILGGTVRSKGTPDLSRFDPKKGDDAASLRSTHAPSLSKVPEDAPPQSSTNEPASANDEPKQEDQPESNSPEADKRDGNQEVPDQQTALPTATPERPPTTGSWLGWWSRIPNTVLEAEMAKPPPPPDDAADEGRQATPPAQTAAEQPPADPPKSEPPPPSSSWFGFLGNSSNAPSAKQDSAPKEATAKEPEDVVMDDAPPPPPKPEPEPAPKAGSTWAFWSRDSPKKDGKVPDPESGEIAVMGEGSEAHPTPMAEGDVSSPPAKPSKTEVKAKEGKSTWRRSKRARPASMDTDSQTPTPPNGTVADKAAAEPAIQPQTETKAPAKVDTAKAVAESESTSKFPPNLLLPSFSSTYQMKEDPSIIQQIKSFLLRTSQPPANHVFRVKEPPKIRKAIAIGVHGLFPATYLRPMIGQPTGTSLRFASLCADAIRRWADAHGCGEGCEIEKVALEGEGRISDRVDNLWKLLLNWIEHIRAADLILVASHSQGVPVSVMLLEKLIDLGIVTNARIGVCAMAGVALGPFPDYKSSILMGSAAELWDFGNPSSANSQRFEAAMRRVLAYGARITFIGSIDDQLVPMESAVYSPASHPYIYRAVFIDGRVHAPDFIAHLVGFALKLRNLGVSDHGLVRELSAPLAGSLYSGEGHSRLYYDAAVYDLAVSHALETTSVPPGTPCEVRRLTPAAAGASSSASSVKGGAGAAATAGGGATGGGNATTLLASPNPYVLPWIMRGVLEEDFVRTELHAETEELLRKFDDWKPANKALKDVKYRLEAVRSKL</sequence>
<feature type="domain" description="Peptidase A1" evidence="7">
    <location>
        <begin position="104"/>
        <end position="416"/>
    </location>
</feature>
<evidence type="ECO:0000313" key="8">
    <source>
        <dbReference type="EMBL" id="KAK4084689.1"/>
    </source>
</evidence>
<proteinExistence type="inferred from homology"/>
<dbReference type="InterPro" id="IPR034163">
    <property type="entry name" value="Aspergillopepsin-like_cat_dom"/>
</dbReference>
<dbReference type="SUPFAM" id="SSF50630">
    <property type="entry name" value="Acid proteases"/>
    <property type="match status" value="1"/>
</dbReference>
<feature type="chain" id="PRO_5045200178" description="Peptidase A1 domain-containing protein" evidence="6">
    <location>
        <begin position="19"/>
        <end position="1402"/>
    </location>
</feature>
<keyword evidence="2" id="KW-0645">Protease</keyword>
<reference evidence="8 9" key="1">
    <citation type="journal article" date="2024" name="Microbiol. Resour. Announc.">
        <title>Genome annotations for the ascomycete fungi Trichoderma harzianum, Trichoderma aggressivum, and Purpureocillium lilacinum.</title>
        <authorList>
            <person name="Beijen E.P.W."/>
            <person name="Ohm R.A."/>
        </authorList>
    </citation>
    <scope>NUCLEOTIDE SEQUENCE [LARGE SCALE GENOMIC DNA]</scope>
    <source>
        <strain evidence="8 9">CBS 150709</strain>
    </source>
</reference>
<evidence type="ECO:0000256" key="3">
    <source>
        <dbReference type="ARBA" id="ARBA00022750"/>
    </source>
</evidence>
<keyword evidence="9" id="KW-1185">Reference proteome</keyword>
<dbReference type="PRINTS" id="PR00792">
    <property type="entry name" value="PEPSIN"/>
</dbReference>
<feature type="compositionally biased region" description="Basic and acidic residues" evidence="5">
    <location>
        <begin position="848"/>
        <end position="858"/>
    </location>
</feature>
<dbReference type="EMBL" id="JAWRVI010000051">
    <property type="protein sequence ID" value="KAK4084689.1"/>
    <property type="molecule type" value="Genomic_DNA"/>
</dbReference>
<feature type="compositionally biased region" description="Low complexity" evidence="5">
    <location>
        <begin position="537"/>
        <end position="564"/>
    </location>
</feature>
<accession>A0ABR0BN05</accession>
<dbReference type="PANTHER" id="PTHR47349:SF1">
    <property type="entry name" value="AER328WP"/>
    <property type="match status" value="1"/>
</dbReference>
<dbReference type="InterPro" id="IPR001461">
    <property type="entry name" value="Aspartic_peptidase_A1"/>
</dbReference>
<keyword evidence="4" id="KW-0378">Hydrolase</keyword>
<dbReference type="Proteomes" id="UP001287286">
    <property type="component" value="Unassembled WGS sequence"/>
</dbReference>
<keyword evidence="3" id="KW-0064">Aspartyl protease</keyword>
<dbReference type="PANTHER" id="PTHR47349">
    <property type="entry name" value="CHROMOSOME 8, WHOLE GENOME SHOTGUN SEQUENCE"/>
    <property type="match status" value="1"/>
</dbReference>
<evidence type="ECO:0000259" key="7">
    <source>
        <dbReference type="PROSITE" id="PS51767"/>
    </source>
</evidence>
<feature type="compositionally biased region" description="Polar residues" evidence="5">
    <location>
        <begin position="614"/>
        <end position="623"/>
    </location>
</feature>
<protein>
    <recommendedName>
        <fullName evidence="7">Peptidase A1 domain-containing protein</fullName>
    </recommendedName>
</protein>
<dbReference type="InterPro" id="IPR021109">
    <property type="entry name" value="Peptidase_aspartic_dom_sf"/>
</dbReference>
<feature type="compositionally biased region" description="Basic and acidic residues" evidence="5">
    <location>
        <begin position="891"/>
        <end position="902"/>
    </location>
</feature>
<dbReference type="Pfam" id="PF00026">
    <property type="entry name" value="Asp"/>
    <property type="match status" value="1"/>
</dbReference>
<feature type="compositionally biased region" description="Polar residues" evidence="5">
    <location>
        <begin position="793"/>
        <end position="803"/>
    </location>
</feature>
<dbReference type="PROSITE" id="PS51767">
    <property type="entry name" value="PEPTIDASE_A1"/>
    <property type="match status" value="1"/>
</dbReference>
<dbReference type="InterPro" id="IPR033121">
    <property type="entry name" value="PEPTIDASE_A1"/>
</dbReference>
<evidence type="ECO:0000256" key="5">
    <source>
        <dbReference type="SAM" id="MobiDB-lite"/>
    </source>
</evidence>
<feature type="region of interest" description="Disordered" evidence="5">
    <location>
        <begin position="482"/>
        <end position="518"/>
    </location>
</feature>
<evidence type="ECO:0000313" key="9">
    <source>
        <dbReference type="Proteomes" id="UP001287286"/>
    </source>
</evidence>
<organism evidence="8 9">
    <name type="scientific">Purpureocillium lilacinum</name>
    <name type="common">Paecilomyces lilacinus</name>
    <dbReference type="NCBI Taxonomy" id="33203"/>
    <lineage>
        <taxon>Eukaryota</taxon>
        <taxon>Fungi</taxon>
        <taxon>Dikarya</taxon>
        <taxon>Ascomycota</taxon>
        <taxon>Pezizomycotina</taxon>
        <taxon>Sordariomycetes</taxon>
        <taxon>Hypocreomycetidae</taxon>
        <taxon>Hypocreales</taxon>
        <taxon>Ophiocordycipitaceae</taxon>
        <taxon>Purpureocillium</taxon>
    </lineage>
</organism>
<feature type="signal peptide" evidence="6">
    <location>
        <begin position="1"/>
        <end position="18"/>
    </location>
</feature>
<feature type="compositionally biased region" description="Pro residues" evidence="5">
    <location>
        <begin position="823"/>
        <end position="835"/>
    </location>
</feature>
<dbReference type="CDD" id="cd06097">
    <property type="entry name" value="Aspergillopepsin_like"/>
    <property type="match status" value="1"/>
</dbReference>